<sequence length="89" mass="9616">MPKDQNRARGLKAAIHNPNVSDAAKAKDKAILEQEYGGDGSSSEGEKMPQNVKRGLKAAMHNPNVTDYGKKQARDKLAGMGEQPEEPVD</sequence>
<dbReference type="VEuPathDB" id="FungiDB:C8Q69DRAFT_29208"/>
<gene>
    <name evidence="2" type="ORF">C8Q69DRAFT_29208</name>
</gene>
<comment type="caution">
    <text evidence="2">The sequence shown here is derived from an EMBL/GenBank/DDBJ whole genome shotgun (WGS) entry which is preliminary data.</text>
</comment>
<name>A0A443I687_BYSSP</name>
<dbReference type="OrthoDB" id="5419162at2759"/>
<dbReference type="RefSeq" id="XP_028489196.1">
    <property type="nucleotide sequence ID" value="XM_028627031.1"/>
</dbReference>
<keyword evidence="3" id="KW-1185">Reference proteome</keyword>
<evidence type="ECO:0000313" key="3">
    <source>
        <dbReference type="Proteomes" id="UP000283841"/>
    </source>
</evidence>
<accession>A0A443I687</accession>
<protein>
    <submittedName>
        <fullName evidence="2">Putative conidiation protein Con-6</fullName>
    </submittedName>
</protein>
<reference evidence="2 3" key="1">
    <citation type="journal article" date="2018" name="Front. Microbiol.">
        <title>Genomic and genetic insights into a cosmopolitan fungus, Paecilomyces variotii (Eurotiales).</title>
        <authorList>
            <person name="Urquhart A.S."/>
            <person name="Mondo S.J."/>
            <person name="Makela M.R."/>
            <person name="Hane J.K."/>
            <person name="Wiebenga A."/>
            <person name="He G."/>
            <person name="Mihaltcheva S."/>
            <person name="Pangilinan J."/>
            <person name="Lipzen A."/>
            <person name="Barry K."/>
            <person name="de Vries R.P."/>
            <person name="Grigoriev I.V."/>
            <person name="Idnurm A."/>
        </authorList>
    </citation>
    <scope>NUCLEOTIDE SEQUENCE [LARGE SCALE GENOMIC DNA]</scope>
    <source>
        <strain evidence="2 3">CBS 101075</strain>
    </source>
</reference>
<dbReference type="PANTHER" id="PTHR36576:SF2">
    <property type="entry name" value="PROTEIN CON-6, PUTATIVE (AFU_ORTHOLOGUE AFUA_4G03615)-RELATED"/>
    <property type="match status" value="1"/>
</dbReference>
<dbReference type="EMBL" id="RCNU01000001">
    <property type="protein sequence ID" value="RWQ99551.1"/>
    <property type="molecule type" value="Genomic_DNA"/>
</dbReference>
<dbReference type="Pfam" id="PF10346">
    <property type="entry name" value="Con-6"/>
    <property type="match status" value="2"/>
</dbReference>
<dbReference type="GO" id="GO:0005737">
    <property type="term" value="C:cytoplasm"/>
    <property type="evidence" value="ECO:0007669"/>
    <property type="project" value="TreeGrafter"/>
</dbReference>
<proteinExistence type="predicted"/>
<feature type="region of interest" description="Disordered" evidence="1">
    <location>
        <begin position="1"/>
        <end position="89"/>
    </location>
</feature>
<dbReference type="AlphaFoldDB" id="A0A443I687"/>
<dbReference type="InterPro" id="IPR052670">
    <property type="entry name" value="UPF0654_domain"/>
</dbReference>
<organism evidence="2 3">
    <name type="scientific">Byssochlamys spectabilis</name>
    <name type="common">Paecilomyces variotii</name>
    <dbReference type="NCBI Taxonomy" id="264951"/>
    <lineage>
        <taxon>Eukaryota</taxon>
        <taxon>Fungi</taxon>
        <taxon>Dikarya</taxon>
        <taxon>Ascomycota</taxon>
        <taxon>Pezizomycotina</taxon>
        <taxon>Eurotiomycetes</taxon>
        <taxon>Eurotiomycetidae</taxon>
        <taxon>Eurotiales</taxon>
        <taxon>Thermoascaceae</taxon>
        <taxon>Paecilomyces</taxon>
    </lineage>
</organism>
<feature type="compositionally biased region" description="Basic and acidic residues" evidence="1">
    <location>
        <begin position="68"/>
        <end position="77"/>
    </location>
</feature>
<dbReference type="GeneID" id="39596308"/>
<evidence type="ECO:0000313" key="2">
    <source>
        <dbReference type="EMBL" id="RWQ99551.1"/>
    </source>
</evidence>
<dbReference type="PANTHER" id="PTHR36576">
    <property type="entry name" value="UPF0654 PROTEIN C11D3.01C-RELATED"/>
    <property type="match status" value="1"/>
</dbReference>
<evidence type="ECO:0000256" key="1">
    <source>
        <dbReference type="SAM" id="MobiDB-lite"/>
    </source>
</evidence>
<dbReference type="InterPro" id="IPR018824">
    <property type="entry name" value="Conidiation-specific_6"/>
</dbReference>
<dbReference type="Proteomes" id="UP000283841">
    <property type="component" value="Unassembled WGS sequence"/>
</dbReference>